<evidence type="ECO:0000313" key="2">
    <source>
        <dbReference type="EMBL" id="AFZ37977.1"/>
    </source>
</evidence>
<dbReference type="EMBL" id="CP003654">
    <property type="protein sequence ID" value="AFZ37977.1"/>
    <property type="molecule type" value="Genomic_DNA"/>
</dbReference>
<dbReference type="InterPro" id="IPR049816">
    <property type="entry name" value="McdB"/>
</dbReference>
<reference evidence="3" key="1">
    <citation type="journal article" date="2013" name="Proc. Natl. Acad. Sci. U.S.A.">
        <title>Improving the coverage of the cyanobacterial phylum using diversity-driven genome sequencing.</title>
        <authorList>
            <person name="Shih P.M."/>
            <person name="Wu D."/>
            <person name="Latifi A."/>
            <person name="Axen S.D."/>
            <person name="Fewer D.P."/>
            <person name="Talla E."/>
            <person name="Calteau A."/>
            <person name="Cai F."/>
            <person name="Tandeau de Marsac N."/>
            <person name="Rippka R."/>
            <person name="Herdman M."/>
            <person name="Sivonen K."/>
            <person name="Coursin T."/>
            <person name="Laurent T."/>
            <person name="Goodwin L."/>
            <person name="Nolan M."/>
            <person name="Davenport K.W."/>
            <person name="Han C.S."/>
            <person name="Rubin E.M."/>
            <person name="Eisen J.A."/>
            <person name="Woyke T."/>
            <person name="Gugger M."/>
            <person name="Kerfeld C.A."/>
        </authorList>
    </citation>
    <scope>NUCLEOTIDE SEQUENCE [LARGE SCALE GENOMIC DNA]</scope>
    <source>
        <strain evidence="3">ATCC 29371 / PCC 7437</strain>
        <plasmid evidence="3">Plasmid pSTA7437.01</plasmid>
    </source>
</reference>
<evidence type="ECO:0000256" key="1">
    <source>
        <dbReference type="SAM" id="MobiDB-lite"/>
    </source>
</evidence>
<dbReference type="HOGENOM" id="CLU_1517028_0_0_3"/>
<feature type="compositionally biased region" description="Polar residues" evidence="1">
    <location>
        <begin position="16"/>
        <end position="29"/>
    </location>
</feature>
<geneLocation type="plasmid" evidence="2 3">
    <name>pSTA7437.01</name>
</geneLocation>
<dbReference type="Proteomes" id="UP000010473">
    <property type="component" value="Plasmid pSTA7437.01"/>
</dbReference>
<keyword evidence="3" id="KW-1185">Reference proteome</keyword>
<gene>
    <name evidence="2" type="ordered locus">Sta7437_4515</name>
</gene>
<dbReference type="CDD" id="cd21138">
    <property type="entry name" value="McdB-like"/>
    <property type="match status" value="1"/>
</dbReference>
<proteinExistence type="predicted"/>
<evidence type="ECO:0000313" key="3">
    <source>
        <dbReference type="Proteomes" id="UP000010473"/>
    </source>
</evidence>
<dbReference type="KEGG" id="scs:Sta7437_4515"/>
<dbReference type="OrthoDB" id="574506at2"/>
<organism evidence="2 3">
    <name type="scientific">Stanieria cyanosphaera (strain ATCC 29371 / PCC 7437)</name>
    <dbReference type="NCBI Taxonomy" id="111780"/>
    <lineage>
        <taxon>Bacteria</taxon>
        <taxon>Bacillati</taxon>
        <taxon>Cyanobacteriota</taxon>
        <taxon>Cyanophyceae</taxon>
        <taxon>Pleurocapsales</taxon>
        <taxon>Dermocarpellaceae</taxon>
        <taxon>Stanieria</taxon>
    </lineage>
</organism>
<name>K9Y1V9_STAC7</name>
<keyword evidence="2" id="KW-0614">Plasmid</keyword>
<feature type="compositionally biased region" description="Basic and acidic residues" evidence="1">
    <location>
        <begin position="1"/>
        <end position="10"/>
    </location>
</feature>
<feature type="region of interest" description="Disordered" evidence="1">
    <location>
        <begin position="1"/>
        <end position="43"/>
    </location>
</feature>
<sequence length="177" mass="20382">MNQDALERLRNRAKPTVQSRDLSTIPSVNKNEESSQKPEVSVIQEERVAKEAESLAYDRHNLKDISNSSNQDVEISSTTDALNAIPALDELSSPSMDIKTKQSTIRLEQKLSQKLSQKCQEEEISREVFLEALFVYFENHKSIQSKVLAEARQRDRQRQKIANYRRAKSMIERFGNE</sequence>
<protein>
    <submittedName>
        <fullName evidence="2">Uncharacterized protein</fullName>
    </submittedName>
</protein>
<dbReference type="RefSeq" id="WP_015211890.1">
    <property type="nucleotide sequence ID" value="NC_019765.1"/>
</dbReference>
<dbReference type="Pfam" id="PF26392">
    <property type="entry name" value="McdB"/>
    <property type="match status" value="1"/>
</dbReference>
<dbReference type="AlphaFoldDB" id="K9Y1V9"/>
<accession>K9Y1V9</accession>